<comment type="caution">
    <text evidence="12">The sequence shown here is derived from an EMBL/GenBank/DDBJ whole genome shotgun (WGS) entry which is preliminary data.</text>
</comment>
<dbReference type="AlphaFoldDB" id="A0A367KEF7"/>
<organism evidence="12 13">
    <name type="scientific">Rhizopus stolonifer</name>
    <name type="common">Rhizopus nigricans</name>
    <dbReference type="NCBI Taxonomy" id="4846"/>
    <lineage>
        <taxon>Eukaryota</taxon>
        <taxon>Fungi</taxon>
        <taxon>Fungi incertae sedis</taxon>
        <taxon>Mucoromycota</taxon>
        <taxon>Mucoromycotina</taxon>
        <taxon>Mucoromycetes</taxon>
        <taxon>Mucorales</taxon>
        <taxon>Mucorineae</taxon>
        <taxon>Rhizopodaceae</taxon>
        <taxon>Rhizopus</taxon>
    </lineage>
</organism>
<feature type="transmembrane region" description="Helical" evidence="10">
    <location>
        <begin position="187"/>
        <end position="207"/>
    </location>
</feature>
<dbReference type="OrthoDB" id="4540492at2759"/>
<feature type="transmembrane region" description="Helical" evidence="10">
    <location>
        <begin position="124"/>
        <end position="146"/>
    </location>
</feature>
<comment type="subcellular location">
    <subcellularLocation>
        <location evidence="1">Cell membrane</location>
        <topology evidence="1">Multi-pass membrane protein</topology>
    </subcellularLocation>
</comment>
<dbReference type="Pfam" id="PF00083">
    <property type="entry name" value="Sugar_tr"/>
    <property type="match status" value="1"/>
</dbReference>
<feature type="transmembrane region" description="Helical" evidence="10">
    <location>
        <begin position="336"/>
        <end position="356"/>
    </location>
</feature>
<evidence type="ECO:0000256" key="2">
    <source>
        <dbReference type="ARBA" id="ARBA00010992"/>
    </source>
</evidence>
<feature type="transmembrane region" description="Helical" evidence="10">
    <location>
        <begin position="100"/>
        <end position="118"/>
    </location>
</feature>
<feature type="domain" description="Major facilitator superfamily (MFS) profile" evidence="11">
    <location>
        <begin position="18"/>
        <end position="479"/>
    </location>
</feature>
<evidence type="ECO:0000259" key="11">
    <source>
        <dbReference type="PROSITE" id="PS50850"/>
    </source>
</evidence>
<dbReference type="PROSITE" id="PS00217">
    <property type="entry name" value="SUGAR_TRANSPORT_2"/>
    <property type="match status" value="1"/>
</dbReference>
<evidence type="ECO:0000256" key="5">
    <source>
        <dbReference type="ARBA" id="ARBA00022597"/>
    </source>
</evidence>
<feature type="transmembrane region" description="Helical" evidence="10">
    <location>
        <begin position="455"/>
        <end position="475"/>
    </location>
</feature>
<evidence type="ECO:0000313" key="12">
    <source>
        <dbReference type="EMBL" id="RCI00623.1"/>
    </source>
</evidence>
<dbReference type="Proteomes" id="UP000253551">
    <property type="component" value="Unassembled WGS sequence"/>
</dbReference>
<feature type="transmembrane region" description="Helical" evidence="10">
    <location>
        <begin position="425"/>
        <end position="449"/>
    </location>
</feature>
<sequence>MNETDSSQKRFPLYMVYCVLVACLGSFNNGWVIGSPNVPGQITHQCPNGDSPVQGKLLPDCLPMEDAFWGFAVASFCLGGLFGGLLAGRIQTSWGRKRTVIWNNLGFILGSVLIGCSVSKSMFVIGRVLCGFSCGVTSLTIPTYIGEISTVPSRGAMGVCNQFFIVIGILLSSVAGLPLATVDYWRINYSLVAFPAVVQFFLMYTCIESPRYLVSVNRLDEAKIALQRLRNQAPVEDELFNMVEAQFSISVAEAMLKKINRTESPKLVGDIPNEETGNHALEQMTMFQVFRDPVLHRISLTVIFLHAFQQLVGINAVMYYSTAIFNLAFDPKMSQYMAIMTTVVNFVATIIAALLVDRMGRRPLLLLASAGACLFCILLVVGYVYTLPSLLVTSVFMYVASFALGIGPIPWMITSELTPTNASSIVGSLATCVNWSVNFFIGQCFPVLFSKITGYSFIVFAVFSLLCFIFTYFFLPETKGKSLECIVASYEKYRH</sequence>
<keyword evidence="7 10" id="KW-1133">Transmembrane helix</keyword>
<feature type="transmembrane region" description="Helical" evidence="10">
    <location>
        <begin position="391"/>
        <end position="413"/>
    </location>
</feature>
<dbReference type="PANTHER" id="PTHR23503:SF8">
    <property type="entry name" value="FACILITATED GLUCOSE TRANSPORTER PROTEIN 1"/>
    <property type="match status" value="1"/>
</dbReference>
<feature type="transmembrane region" description="Helical" evidence="10">
    <location>
        <begin position="12"/>
        <end position="33"/>
    </location>
</feature>
<comment type="similarity">
    <text evidence="2 9">Belongs to the major facilitator superfamily. Sugar transporter (TC 2.A.1.1) family.</text>
</comment>
<dbReference type="PANTHER" id="PTHR23503">
    <property type="entry name" value="SOLUTE CARRIER FAMILY 2"/>
    <property type="match status" value="1"/>
</dbReference>
<dbReference type="PROSITE" id="PS00216">
    <property type="entry name" value="SUGAR_TRANSPORT_1"/>
    <property type="match status" value="1"/>
</dbReference>
<evidence type="ECO:0000256" key="6">
    <source>
        <dbReference type="ARBA" id="ARBA00022692"/>
    </source>
</evidence>
<dbReference type="PRINTS" id="PR00171">
    <property type="entry name" value="SUGRTRNSPORT"/>
</dbReference>
<feature type="transmembrane region" description="Helical" evidence="10">
    <location>
        <begin position="158"/>
        <end position="181"/>
    </location>
</feature>
<feature type="transmembrane region" description="Helical" evidence="10">
    <location>
        <begin position="294"/>
        <end position="316"/>
    </location>
</feature>
<dbReference type="Gene3D" id="1.20.1250.20">
    <property type="entry name" value="MFS general substrate transporter like domains"/>
    <property type="match status" value="1"/>
</dbReference>
<gene>
    <name evidence="12" type="ORF">CU098_003714</name>
</gene>
<evidence type="ECO:0000256" key="7">
    <source>
        <dbReference type="ARBA" id="ARBA00022989"/>
    </source>
</evidence>
<dbReference type="FunFam" id="1.20.1250.20:FF:000218">
    <property type="entry name" value="facilitated trehalose transporter Tret1"/>
    <property type="match status" value="1"/>
</dbReference>
<dbReference type="GO" id="GO:0005886">
    <property type="term" value="C:plasma membrane"/>
    <property type="evidence" value="ECO:0007669"/>
    <property type="project" value="UniProtKB-SubCell"/>
</dbReference>
<feature type="transmembrane region" description="Helical" evidence="10">
    <location>
        <begin position="67"/>
        <end position="88"/>
    </location>
</feature>
<keyword evidence="8 10" id="KW-0472">Membrane</keyword>
<proteinExistence type="inferred from homology"/>
<name>A0A367KEF7_RHIST</name>
<protein>
    <recommendedName>
        <fullName evidence="11">Major facilitator superfamily (MFS) profile domain-containing protein</fullName>
    </recommendedName>
</protein>
<evidence type="ECO:0000256" key="4">
    <source>
        <dbReference type="ARBA" id="ARBA00022475"/>
    </source>
</evidence>
<evidence type="ECO:0000256" key="1">
    <source>
        <dbReference type="ARBA" id="ARBA00004651"/>
    </source>
</evidence>
<dbReference type="InterPro" id="IPR003663">
    <property type="entry name" value="Sugar/inositol_transpt"/>
</dbReference>
<feature type="transmembrane region" description="Helical" evidence="10">
    <location>
        <begin position="363"/>
        <end position="385"/>
    </location>
</feature>
<keyword evidence="3 9" id="KW-0813">Transport</keyword>
<keyword evidence="13" id="KW-1185">Reference proteome</keyword>
<reference evidence="12 13" key="1">
    <citation type="journal article" date="2018" name="G3 (Bethesda)">
        <title>Phylogenetic and Phylogenomic Definition of Rhizopus Species.</title>
        <authorList>
            <person name="Gryganskyi A.P."/>
            <person name="Golan J."/>
            <person name="Dolatabadi S."/>
            <person name="Mondo S."/>
            <person name="Robb S."/>
            <person name="Idnurm A."/>
            <person name="Muszewska A."/>
            <person name="Steczkiewicz K."/>
            <person name="Masonjones S."/>
            <person name="Liao H.L."/>
            <person name="Gajdeczka M.T."/>
            <person name="Anike F."/>
            <person name="Vuek A."/>
            <person name="Anishchenko I.M."/>
            <person name="Voigt K."/>
            <person name="de Hoog G.S."/>
            <person name="Smith M.E."/>
            <person name="Heitman J."/>
            <person name="Vilgalys R."/>
            <person name="Stajich J.E."/>
        </authorList>
    </citation>
    <scope>NUCLEOTIDE SEQUENCE [LARGE SCALE GENOMIC DNA]</scope>
    <source>
        <strain evidence="12 13">LSU 92-RS-03</strain>
    </source>
</reference>
<keyword evidence="6 10" id="KW-0812">Transmembrane</keyword>
<accession>A0A367KEF7</accession>
<dbReference type="EMBL" id="PJQM01001820">
    <property type="protein sequence ID" value="RCI00623.1"/>
    <property type="molecule type" value="Genomic_DNA"/>
</dbReference>
<dbReference type="InterPro" id="IPR045263">
    <property type="entry name" value="GLUT"/>
</dbReference>
<dbReference type="InterPro" id="IPR005829">
    <property type="entry name" value="Sugar_transporter_CS"/>
</dbReference>
<dbReference type="STRING" id="4846.A0A367KEF7"/>
<dbReference type="GO" id="GO:0015149">
    <property type="term" value="F:hexose transmembrane transporter activity"/>
    <property type="evidence" value="ECO:0007669"/>
    <property type="project" value="TreeGrafter"/>
</dbReference>
<dbReference type="InterPro" id="IPR036259">
    <property type="entry name" value="MFS_trans_sf"/>
</dbReference>
<evidence type="ECO:0000313" key="13">
    <source>
        <dbReference type="Proteomes" id="UP000253551"/>
    </source>
</evidence>
<evidence type="ECO:0000256" key="9">
    <source>
        <dbReference type="RuleBase" id="RU003346"/>
    </source>
</evidence>
<dbReference type="InterPro" id="IPR005828">
    <property type="entry name" value="MFS_sugar_transport-like"/>
</dbReference>
<evidence type="ECO:0000256" key="8">
    <source>
        <dbReference type="ARBA" id="ARBA00023136"/>
    </source>
</evidence>
<dbReference type="PROSITE" id="PS50850">
    <property type="entry name" value="MFS"/>
    <property type="match status" value="1"/>
</dbReference>
<keyword evidence="5" id="KW-0762">Sugar transport</keyword>
<evidence type="ECO:0000256" key="10">
    <source>
        <dbReference type="SAM" id="Phobius"/>
    </source>
</evidence>
<evidence type="ECO:0000256" key="3">
    <source>
        <dbReference type="ARBA" id="ARBA00022448"/>
    </source>
</evidence>
<keyword evidence="4" id="KW-1003">Cell membrane</keyword>
<dbReference type="NCBIfam" id="TIGR00879">
    <property type="entry name" value="SP"/>
    <property type="match status" value="1"/>
</dbReference>
<dbReference type="SUPFAM" id="SSF103473">
    <property type="entry name" value="MFS general substrate transporter"/>
    <property type="match status" value="1"/>
</dbReference>
<dbReference type="InterPro" id="IPR020846">
    <property type="entry name" value="MFS_dom"/>
</dbReference>